<dbReference type="EMBL" id="CP080590">
    <property type="protein sequence ID" value="QYO77645.1"/>
    <property type="molecule type" value="Genomic_DNA"/>
</dbReference>
<feature type="transmembrane region" description="Helical" evidence="1">
    <location>
        <begin position="41"/>
        <end position="62"/>
    </location>
</feature>
<feature type="transmembrane region" description="Helical" evidence="1">
    <location>
        <begin position="200"/>
        <end position="220"/>
    </location>
</feature>
<keyword evidence="1" id="KW-1133">Transmembrane helix</keyword>
<dbReference type="RefSeq" id="WP_220306099.1">
    <property type="nucleotide sequence ID" value="NZ_CP080590.1"/>
</dbReference>
<keyword evidence="1" id="KW-0472">Membrane</keyword>
<evidence type="ECO:0000313" key="3">
    <source>
        <dbReference type="Proteomes" id="UP000825799"/>
    </source>
</evidence>
<organism evidence="2 3">
    <name type="scientific">Devosia salina</name>
    <dbReference type="NCBI Taxonomy" id="2860336"/>
    <lineage>
        <taxon>Bacteria</taxon>
        <taxon>Pseudomonadati</taxon>
        <taxon>Pseudomonadota</taxon>
        <taxon>Alphaproteobacteria</taxon>
        <taxon>Hyphomicrobiales</taxon>
        <taxon>Devosiaceae</taxon>
        <taxon>Devosia</taxon>
    </lineage>
</organism>
<dbReference type="Proteomes" id="UP000825799">
    <property type="component" value="Chromosome"/>
</dbReference>
<sequence length="263" mass="27642">MTTIATSAPAAAITQSSSAFSPGPRSASLESQKQSQRLARLTGLFFLITYATSIPPVLTLYVPALSDPAFILGGPFIDSVTWGAILELLLIAANIASALTLYPVLRKRFPVLSLGFVAARVMESAFIAIGIISVLALITLRATAGDADPAALAVVGQALVAIHDWTFKMGPGVVVGVGNGLILGYMMWKTRLLPRFLSTLGLIGGPALLLGSCGVMFGHFDFGSTIHSLSVVPEFFWELLLGIWLLVRGFNPAALAALDTDQA</sequence>
<keyword evidence="3" id="KW-1185">Reference proteome</keyword>
<dbReference type="InterPro" id="IPR025495">
    <property type="entry name" value="DUF4386"/>
</dbReference>
<evidence type="ECO:0000256" key="1">
    <source>
        <dbReference type="SAM" id="Phobius"/>
    </source>
</evidence>
<keyword evidence="1" id="KW-0812">Transmembrane</keyword>
<protein>
    <submittedName>
        <fullName evidence="2">DUF4386 domain-containing protein</fullName>
    </submittedName>
</protein>
<reference evidence="2 3" key="1">
    <citation type="submission" date="2021-08" db="EMBL/GenBank/DDBJ databases">
        <title>Devosia salina sp. nov., isolated from the South China Sea sediment.</title>
        <authorList>
            <person name="Zhou Z."/>
        </authorList>
    </citation>
    <scope>NUCLEOTIDE SEQUENCE [LARGE SCALE GENOMIC DNA]</scope>
    <source>
        <strain evidence="2 3">SCS-3</strain>
    </source>
</reference>
<feature type="transmembrane region" description="Helical" evidence="1">
    <location>
        <begin position="117"/>
        <end position="140"/>
    </location>
</feature>
<feature type="transmembrane region" description="Helical" evidence="1">
    <location>
        <begin position="226"/>
        <end position="247"/>
    </location>
</feature>
<gene>
    <name evidence="2" type="ORF">K1X15_03485</name>
</gene>
<proteinExistence type="predicted"/>
<feature type="transmembrane region" description="Helical" evidence="1">
    <location>
        <begin position="82"/>
        <end position="105"/>
    </location>
</feature>
<evidence type="ECO:0000313" key="2">
    <source>
        <dbReference type="EMBL" id="QYO77645.1"/>
    </source>
</evidence>
<dbReference type="Pfam" id="PF14329">
    <property type="entry name" value="DUF4386"/>
    <property type="match status" value="1"/>
</dbReference>
<name>A0ABX8WMZ6_9HYPH</name>
<feature type="transmembrane region" description="Helical" evidence="1">
    <location>
        <begin position="169"/>
        <end position="188"/>
    </location>
</feature>
<accession>A0ABX8WMZ6</accession>